<keyword evidence="2" id="KW-1185">Reference proteome</keyword>
<dbReference type="RefSeq" id="WP_115922477.1">
    <property type="nucleotide sequence ID" value="NZ_QTUA01000001.1"/>
</dbReference>
<protein>
    <recommendedName>
        <fullName evidence="3">4'-phosphopantetheinyl transferase</fullName>
    </recommendedName>
</protein>
<name>A0A3D9UM19_9MICO</name>
<evidence type="ECO:0008006" key="3">
    <source>
        <dbReference type="Google" id="ProtNLM"/>
    </source>
</evidence>
<comment type="caution">
    <text evidence="1">The sequence shown here is derived from an EMBL/GenBank/DDBJ whole genome shotgun (WGS) entry which is preliminary data.</text>
</comment>
<sequence>MTPDGSRDDARARPASRSHDVGHDVGLGAVVWWAPLTLADIGLRQLLPPDESARIDRADRAADRARRLLGAAVLRTAVAHRTGADPLALRIDRTCADCGAQHGRPRIIGHDLYASVSHSGLLTVVALAPDPVGVDVQRDSDVVATTGGDVAEWVRAEATLKARLEPDDRGRIVVTALHPPVVGHTAALARGVAGPVDERDAAVLLPRP</sequence>
<dbReference type="Gene3D" id="3.90.470.20">
    <property type="entry name" value="4'-phosphopantetheinyl transferase domain"/>
    <property type="match status" value="1"/>
</dbReference>
<organism evidence="1 2">
    <name type="scientific">Calidifontibacter indicus</name>
    <dbReference type="NCBI Taxonomy" id="419650"/>
    <lineage>
        <taxon>Bacteria</taxon>
        <taxon>Bacillati</taxon>
        <taxon>Actinomycetota</taxon>
        <taxon>Actinomycetes</taxon>
        <taxon>Micrococcales</taxon>
        <taxon>Dermacoccaceae</taxon>
        <taxon>Calidifontibacter</taxon>
    </lineage>
</organism>
<dbReference type="EMBL" id="QTUA01000001">
    <property type="protein sequence ID" value="REF30492.1"/>
    <property type="molecule type" value="Genomic_DNA"/>
</dbReference>
<dbReference type="AlphaFoldDB" id="A0A3D9UM19"/>
<evidence type="ECO:0000313" key="1">
    <source>
        <dbReference type="EMBL" id="REF30492.1"/>
    </source>
</evidence>
<proteinExistence type="predicted"/>
<dbReference type="GO" id="GO:0000287">
    <property type="term" value="F:magnesium ion binding"/>
    <property type="evidence" value="ECO:0007669"/>
    <property type="project" value="InterPro"/>
</dbReference>
<gene>
    <name evidence="1" type="ORF">DFJ65_1500</name>
</gene>
<dbReference type="SUPFAM" id="SSF56214">
    <property type="entry name" value="4'-phosphopantetheinyl transferase"/>
    <property type="match status" value="1"/>
</dbReference>
<dbReference type="InterPro" id="IPR037143">
    <property type="entry name" value="4-PPantetheinyl_Trfase_dom_sf"/>
</dbReference>
<accession>A0A3D9UM19</accession>
<evidence type="ECO:0000313" key="2">
    <source>
        <dbReference type="Proteomes" id="UP000256253"/>
    </source>
</evidence>
<dbReference type="GO" id="GO:0008897">
    <property type="term" value="F:holo-[acyl-carrier-protein] synthase activity"/>
    <property type="evidence" value="ECO:0007669"/>
    <property type="project" value="InterPro"/>
</dbReference>
<dbReference type="OrthoDB" id="190168at2"/>
<reference evidence="1 2" key="1">
    <citation type="submission" date="2018-08" db="EMBL/GenBank/DDBJ databases">
        <title>Sequencing the genomes of 1000 actinobacteria strains.</title>
        <authorList>
            <person name="Klenk H.-P."/>
        </authorList>
    </citation>
    <scope>NUCLEOTIDE SEQUENCE [LARGE SCALE GENOMIC DNA]</scope>
    <source>
        <strain evidence="1 2">DSM 22967</strain>
    </source>
</reference>
<dbReference type="Proteomes" id="UP000256253">
    <property type="component" value="Unassembled WGS sequence"/>
</dbReference>